<dbReference type="Gene3D" id="2.60.120.10">
    <property type="entry name" value="Jelly Rolls"/>
    <property type="match status" value="1"/>
</dbReference>
<sequence length="113" mass="12912">MEIKSLSEYQEFSETSFKKQIIFQKQESVVFKLNFMPGQALPLHKHPGTQVYLLVLEGVGEVQLEEEKKKVTTGDVIHVDGDELFAFANTGDTKTSLYVFLNKIPDERYAKNI</sequence>
<accession>A0A1S2M2X5</accession>
<proteinExistence type="predicted"/>
<dbReference type="OrthoDB" id="6311549at2"/>
<dbReference type="InterPro" id="IPR014710">
    <property type="entry name" value="RmlC-like_jellyroll"/>
</dbReference>
<dbReference type="InterPro" id="IPR011051">
    <property type="entry name" value="RmlC_Cupin_sf"/>
</dbReference>
<dbReference type="Pfam" id="PF07883">
    <property type="entry name" value="Cupin_2"/>
    <property type="match status" value="1"/>
</dbReference>
<comment type="caution">
    <text evidence="2">The sequence shown here is derived from an EMBL/GenBank/DDBJ whole genome shotgun (WGS) entry which is preliminary data.</text>
</comment>
<dbReference type="STRING" id="472963.BKP45_14445"/>
<protein>
    <submittedName>
        <fullName evidence="2">Cupin</fullName>
    </submittedName>
</protein>
<dbReference type="Proteomes" id="UP000180057">
    <property type="component" value="Unassembled WGS sequence"/>
</dbReference>
<dbReference type="SUPFAM" id="SSF51182">
    <property type="entry name" value="RmlC-like cupins"/>
    <property type="match status" value="1"/>
</dbReference>
<dbReference type="InterPro" id="IPR013096">
    <property type="entry name" value="Cupin_2"/>
</dbReference>
<organism evidence="2 3">
    <name type="scientific">Anaerobacillus alkalidiazotrophicus</name>
    <dbReference type="NCBI Taxonomy" id="472963"/>
    <lineage>
        <taxon>Bacteria</taxon>
        <taxon>Bacillati</taxon>
        <taxon>Bacillota</taxon>
        <taxon>Bacilli</taxon>
        <taxon>Bacillales</taxon>
        <taxon>Bacillaceae</taxon>
        <taxon>Anaerobacillus</taxon>
    </lineage>
</organism>
<evidence type="ECO:0000313" key="3">
    <source>
        <dbReference type="Proteomes" id="UP000180057"/>
    </source>
</evidence>
<evidence type="ECO:0000259" key="1">
    <source>
        <dbReference type="Pfam" id="PF07883"/>
    </source>
</evidence>
<dbReference type="EMBL" id="MLQS01000022">
    <property type="protein sequence ID" value="OIJ19051.1"/>
    <property type="molecule type" value="Genomic_DNA"/>
</dbReference>
<dbReference type="RefSeq" id="WP_071390400.1">
    <property type="nucleotide sequence ID" value="NZ_MLQS01000022.1"/>
</dbReference>
<keyword evidence="3" id="KW-1185">Reference proteome</keyword>
<name>A0A1S2M2X5_9BACI</name>
<reference evidence="2 3" key="1">
    <citation type="submission" date="2016-10" db="EMBL/GenBank/DDBJ databases">
        <title>Draft genome sequences of four alkaliphilic bacteria belonging to the Anaerobacillus genus.</title>
        <authorList>
            <person name="Bassil N.M."/>
            <person name="Lloyd J.R."/>
        </authorList>
    </citation>
    <scope>NUCLEOTIDE SEQUENCE [LARGE SCALE GENOMIC DNA]</scope>
    <source>
        <strain evidence="2 3">DSM 22531</strain>
    </source>
</reference>
<gene>
    <name evidence="2" type="ORF">BKP45_14445</name>
</gene>
<feature type="domain" description="Cupin type-2" evidence="1">
    <location>
        <begin position="34"/>
        <end position="99"/>
    </location>
</feature>
<dbReference type="AlphaFoldDB" id="A0A1S2M2X5"/>
<evidence type="ECO:0000313" key="2">
    <source>
        <dbReference type="EMBL" id="OIJ19051.1"/>
    </source>
</evidence>